<proteinExistence type="predicted"/>
<evidence type="ECO:0000313" key="2">
    <source>
        <dbReference type="Proteomes" id="UP000194857"/>
    </source>
</evidence>
<name>A0A241XRY8_PSEAI</name>
<evidence type="ECO:0000313" key="1">
    <source>
        <dbReference type="EMBL" id="OTI63263.1"/>
    </source>
</evidence>
<comment type="caution">
    <text evidence="1">The sequence shown here is derived from an EMBL/GenBank/DDBJ whole genome shotgun (WGS) entry which is preliminary data.</text>
</comment>
<protein>
    <submittedName>
        <fullName evidence="1">Uncharacterized protein</fullName>
    </submittedName>
</protein>
<dbReference type="Proteomes" id="UP000194857">
    <property type="component" value="Unassembled WGS sequence"/>
</dbReference>
<reference evidence="2" key="1">
    <citation type="submission" date="2017-05" db="EMBL/GenBank/DDBJ databases">
        <authorList>
            <person name="Giani T."/>
            <person name="Arena F."/>
            <person name="Pollini S."/>
            <person name="Di Pilato V."/>
            <person name="D'Andrea M.M."/>
            <person name="Henrici De Angelis L."/>
            <person name="Bassetti M."/>
            <person name="Rossolini G.M."/>
        </authorList>
    </citation>
    <scope>NUCLEOTIDE SEQUENCE [LARGE SCALE GENOMIC DNA]</scope>
    <source>
        <strain evidence="2">S567_C10_BS</strain>
    </source>
</reference>
<dbReference type="RefSeq" id="WP_065327764.1">
    <property type="nucleotide sequence ID" value="NZ_NFFZ01000004.1"/>
</dbReference>
<gene>
    <name evidence="1" type="ORF">CAZ10_10565</name>
</gene>
<dbReference type="AlphaFoldDB" id="A0A241XRY8"/>
<dbReference type="EMBL" id="NFFZ01000004">
    <property type="protein sequence ID" value="OTI63263.1"/>
    <property type="molecule type" value="Genomic_DNA"/>
</dbReference>
<sequence length="168" mass="18136">MTKLNVYCCTLAGRAEGMVAARSRKVAAELLGLSLYELTTYGHEPTDADEAVALGAPGAVFHRADGFAGTGPWVLSKPAPERALCIDQGRGPGWKALDKGGLMEKPMTLAQRFKQKALELVPQQDELQNLDPGIDDPHVIDETMFRRSEFLGGMAAVILALLARSEQE</sequence>
<accession>A0A241XRY8</accession>
<organism evidence="1 2">
    <name type="scientific">Pseudomonas aeruginosa</name>
    <dbReference type="NCBI Taxonomy" id="287"/>
    <lineage>
        <taxon>Bacteria</taxon>
        <taxon>Pseudomonadati</taxon>
        <taxon>Pseudomonadota</taxon>
        <taxon>Gammaproteobacteria</taxon>
        <taxon>Pseudomonadales</taxon>
        <taxon>Pseudomonadaceae</taxon>
        <taxon>Pseudomonas</taxon>
    </lineage>
</organism>